<gene>
    <name evidence="1" type="ORF">PNU62_14040</name>
</gene>
<feature type="non-terminal residue" evidence="1">
    <location>
        <position position="1"/>
    </location>
</feature>
<evidence type="ECO:0000313" key="2">
    <source>
        <dbReference type="Proteomes" id="UP001211015"/>
    </source>
</evidence>
<evidence type="ECO:0008006" key="3">
    <source>
        <dbReference type="Google" id="ProtNLM"/>
    </source>
</evidence>
<dbReference type="Proteomes" id="UP001211015">
    <property type="component" value="Unassembled WGS sequence"/>
</dbReference>
<name>A0AAW6ECC6_9FIRM</name>
<proteinExistence type="predicted"/>
<comment type="caution">
    <text evidence="1">The sequence shown here is derived from an EMBL/GenBank/DDBJ whole genome shotgun (WGS) entry which is preliminary data.</text>
</comment>
<evidence type="ECO:0000313" key="1">
    <source>
        <dbReference type="EMBL" id="MDB8746117.1"/>
    </source>
</evidence>
<sequence>KSFGCRNLGQPTSTDYSWPDYRLGYPALHCRACGSYPPLFDEQQFRDWLSVHLSTFATEKGHFCPVCYGTKTICYGHNPQGSQRIQCRNCKKVWTPKQYQKEITPPEIIETVALLVPFQGASGGQKLYVLISFDALRGNILR</sequence>
<reference evidence="1" key="1">
    <citation type="submission" date="2023-01" db="EMBL/GenBank/DDBJ databases">
        <title>Human gut microbiome strain richness.</title>
        <authorList>
            <person name="Chen-Liaw A."/>
        </authorList>
    </citation>
    <scope>NUCLEOTIDE SEQUENCE</scope>
    <source>
        <strain evidence="1">1001275st1_F4_1001275B_160808</strain>
    </source>
</reference>
<dbReference type="AlphaFoldDB" id="A0AAW6ECC6"/>
<dbReference type="EMBL" id="JAQMLV010000042">
    <property type="protein sequence ID" value="MDB8746117.1"/>
    <property type="molecule type" value="Genomic_DNA"/>
</dbReference>
<protein>
    <recommendedName>
        <fullName evidence="3">Cytoplasmic protein</fullName>
    </recommendedName>
</protein>
<organism evidence="1 2">
    <name type="scientific">Ruminococcus bicirculans</name>
    <name type="common">ex Wegman et al. 2014</name>
    <dbReference type="NCBI Taxonomy" id="1160721"/>
    <lineage>
        <taxon>Bacteria</taxon>
        <taxon>Bacillati</taxon>
        <taxon>Bacillota</taxon>
        <taxon>Clostridia</taxon>
        <taxon>Eubacteriales</taxon>
        <taxon>Oscillospiraceae</taxon>
        <taxon>Ruminococcus</taxon>
    </lineage>
</organism>
<accession>A0AAW6ECC6</accession>